<dbReference type="AlphaFoldDB" id="A0A1A8Q494"/>
<proteinExistence type="predicted"/>
<sequence>NPKTINLCSCICTFASRSGRDRERRPINVKRAAAESEQMTERGGKCASIQCRAQLSREHSALVPNPATATIPQTRDCQPHCNPATVWVHGAIRVQLQRQPPNCPHIFYKSLRSSAASTWFQKRTVHLRNR</sequence>
<accession>A0A1A8Q494</accession>
<feature type="non-terminal residue" evidence="1">
    <location>
        <position position="1"/>
    </location>
</feature>
<feature type="non-terminal residue" evidence="1">
    <location>
        <position position="130"/>
    </location>
</feature>
<dbReference type="EMBL" id="HAEH01009892">
    <property type="protein sequence ID" value="SBR88321.1"/>
    <property type="molecule type" value="Transcribed_RNA"/>
</dbReference>
<evidence type="ECO:0000313" key="1">
    <source>
        <dbReference type="EMBL" id="SBR88321.1"/>
    </source>
</evidence>
<reference evidence="1" key="2">
    <citation type="submission" date="2016-06" db="EMBL/GenBank/DDBJ databases">
        <title>The genome of a short-lived fish provides insights into sex chromosome evolution and the genetic control of aging.</title>
        <authorList>
            <person name="Reichwald K."/>
            <person name="Felder M."/>
            <person name="Petzold A."/>
            <person name="Koch P."/>
            <person name="Groth M."/>
            <person name="Platzer M."/>
        </authorList>
    </citation>
    <scope>NUCLEOTIDE SEQUENCE</scope>
    <source>
        <tissue evidence="1">Brain</tissue>
    </source>
</reference>
<reference evidence="1" key="1">
    <citation type="submission" date="2016-05" db="EMBL/GenBank/DDBJ databases">
        <authorList>
            <person name="Lavstsen T."/>
            <person name="Jespersen J.S."/>
        </authorList>
    </citation>
    <scope>NUCLEOTIDE SEQUENCE</scope>
    <source>
        <tissue evidence="1">Brain</tissue>
    </source>
</reference>
<gene>
    <name evidence="1" type="primary">CU459095.1</name>
</gene>
<organism evidence="1">
    <name type="scientific">Nothobranchius rachovii</name>
    <name type="common">bluefin notho</name>
    <dbReference type="NCBI Taxonomy" id="451742"/>
    <lineage>
        <taxon>Eukaryota</taxon>
        <taxon>Metazoa</taxon>
        <taxon>Chordata</taxon>
        <taxon>Craniata</taxon>
        <taxon>Vertebrata</taxon>
        <taxon>Euteleostomi</taxon>
        <taxon>Actinopterygii</taxon>
        <taxon>Neopterygii</taxon>
        <taxon>Teleostei</taxon>
        <taxon>Neoteleostei</taxon>
        <taxon>Acanthomorphata</taxon>
        <taxon>Ovalentaria</taxon>
        <taxon>Atherinomorphae</taxon>
        <taxon>Cyprinodontiformes</taxon>
        <taxon>Nothobranchiidae</taxon>
        <taxon>Nothobranchius</taxon>
    </lineage>
</organism>
<protein>
    <submittedName>
        <fullName evidence="1">Uncharacterized protein</fullName>
    </submittedName>
</protein>
<name>A0A1A8Q494_9TELE</name>